<organism evidence="2 3">
    <name type="scientific">Penicillium angulare</name>
    <dbReference type="NCBI Taxonomy" id="116970"/>
    <lineage>
        <taxon>Eukaryota</taxon>
        <taxon>Fungi</taxon>
        <taxon>Dikarya</taxon>
        <taxon>Ascomycota</taxon>
        <taxon>Pezizomycotina</taxon>
        <taxon>Eurotiomycetes</taxon>
        <taxon>Eurotiomycetidae</taxon>
        <taxon>Eurotiales</taxon>
        <taxon>Aspergillaceae</taxon>
        <taxon>Penicillium</taxon>
    </lineage>
</organism>
<dbReference type="EMBL" id="JAPQKH010000003">
    <property type="protein sequence ID" value="KAJ5106301.1"/>
    <property type="molecule type" value="Genomic_DNA"/>
</dbReference>
<name>A0A9W9FTR7_9EURO</name>
<feature type="signal peptide" evidence="1">
    <location>
        <begin position="1"/>
        <end position="21"/>
    </location>
</feature>
<reference evidence="2" key="1">
    <citation type="submission" date="2022-11" db="EMBL/GenBank/DDBJ databases">
        <authorList>
            <person name="Petersen C."/>
        </authorList>
    </citation>
    <scope>NUCLEOTIDE SEQUENCE</scope>
    <source>
        <strain evidence="2">IBT 30069</strain>
    </source>
</reference>
<protein>
    <recommendedName>
        <fullName evidence="4">Cell wall galactomannoprotein</fullName>
    </recommendedName>
</protein>
<dbReference type="Proteomes" id="UP001149165">
    <property type="component" value="Unassembled WGS sequence"/>
</dbReference>
<gene>
    <name evidence="2" type="ORF">N7456_002976</name>
</gene>
<feature type="chain" id="PRO_5040910616" description="Cell wall galactomannoprotein" evidence="1">
    <location>
        <begin position="22"/>
        <end position="237"/>
    </location>
</feature>
<reference evidence="2" key="2">
    <citation type="journal article" date="2023" name="IMA Fungus">
        <title>Comparative genomic study of the Penicillium genus elucidates a diverse pangenome and 15 lateral gene transfer events.</title>
        <authorList>
            <person name="Petersen C."/>
            <person name="Sorensen T."/>
            <person name="Nielsen M.R."/>
            <person name="Sondergaard T.E."/>
            <person name="Sorensen J.L."/>
            <person name="Fitzpatrick D.A."/>
            <person name="Frisvad J.C."/>
            <person name="Nielsen K.L."/>
        </authorList>
    </citation>
    <scope>NUCLEOTIDE SEQUENCE</scope>
    <source>
        <strain evidence="2">IBT 30069</strain>
    </source>
</reference>
<comment type="caution">
    <text evidence="2">The sequence shown here is derived from an EMBL/GenBank/DDBJ whole genome shotgun (WGS) entry which is preliminary data.</text>
</comment>
<evidence type="ECO:0000256" key="1">
    <source>
        <dbReference type="SAM" id="SignalP"/>
    </source>
</evidence>
<evidence type="ECO:0000313" key="2">
    <source>
        <dbReference type="EMBL" id="KAJ5106301.1"/>
    </source>
</evidence>
<sequence length="237" mass="25689">MRFTVVSTMALAGAATAAMSAQDVTTNIDKITDLSSQTNDVAKTIGVTNFFSTAPQVINGFKDIIQTVQTDITAMNSADKRSLRARQECLNLTNPEKCLEDLGEIVEDPSEILGEKKKRQDLLEEAEEDVGEILGEKKKKRQDAGYSDVDQQAICTSFRGFVQVHQQLLSTVIGKHGILSLTPFTQPIAAVLRTLEGVVDTIAFGIIDGVPTCAEDATSNKNMLDDTLAKAQDTYSD</sequence>
<dbReference type="OrthoDB" id="5089392at2759"/>
<proteinExistence type="predicted"/>
<dbReference type="Pfam" id="PF17615">
    <property type="entry name" value="C166"/>
    <property type="match status" value="1"/>
</dbReference>
<keyword evidence="3" id="KW-1185">Reference proteome</keyword>
<evidence type="ECO:0008006" key="4">
    <source>
        <dbReference type="Google" id="ProtNLM"/>
    </source>
</evidence>
<accession>A0A9W9FTR7</accession>
<evidence type="ECO:0000313" key="3">
    <source>
        <dbReference type="Proteomes" id="UP001149165"/>
    </source>
</evidence>
<keyword evidence="1" id="KW-0732">Signal</keyword>
<dbReference type="AlphaFoldDB" id="A0A9W9FTR7"/>